<evidence type="ECO:0000313" key="1">
    <source>
        <dbReference type="EMBL" id="PFH56252.1"/>
    </source>
</evidence>
<proteinExistence type="predicted"/>
<reference evidence="1 2" key="1">
    <citation type="journal article" date="2015" name="BMC Genomics">
        <title>Gene expression during zombie ant biting behavior reflects the complexity underlying fungal parasitic behavioral manipulation.</title>
        <authorList>
            <person name="de Bekker C."/>
            <person name="Ohm R.A."/>
            <person name="Loreto R.G."/>
            <person name="Sebastian A."/>
            <person name="Albert I."/>
            <person name="Merrow M."/>
            <person name="Brachmann A."/>
            <person name="Hughes D.P."/>
        </authorList>
    </citation>
    <scope>NUCLEOTIDE SEQUENCE [LARGE SCALE GENOMIC DNA]</scope>
    <source>
        <strain evidence="1 2">SC16a</strain>
    </source>
</reference>
<accession>A0A2A9P5U5</accession>
<name>A0A2A9P5U5_OPHUN</name>
<gene>
    <name evidence="1" type="ORF">XA68_16835</name>
</gene>
<dbReference type="Proteomes" id="UP000037136">
    <property type="component" value="Unassembled WGS sequence"/>
</dbReference>
<dbReference type="AlphaFoldDB" id="A0A2A9P5U5"/>
<keyword evidence="2" id="KW-1185">Reference proteome</keyword>
<reference evidence="1 2" key="2">
    <citation type="journal article" date="2017" name="Sci. Rep.">
        <title>Ant-infecting Ophiocordyceps genomes reveal a high diversity of potential behavioral manipulation genes and a possible major role for enterotoxins.</title>
        <authorList>
            <person name="de Bekker C."/>
            <person name="Ohm R.A."/>
            <person name="Evans H.C."/>
            <person name="Brachmann A."/>
            <person name="Hughes D.P."/>
        </authorList>
    </citation>
    <scope>NUCLEOTIDE SEQUENCE [LARGE SCALE GENOMIC DNA]</scope>
    <source>
        <strain evidence="1 2">SC16a</strain>
    </source>
</reference>
<comment type="caution">
    <text evidence="1">The sequence shown here is derived from an EMBL/GenBank/DDBJ whole genome shotgun (WGS) entry which is preliminary data.</text>
</comment>
<dbReference type="EMBL" id="LAZP02000623">
    <property type="protein sequence ID" value="PFH56252.1"/>
    <property type="molecule type" value="Genomic_DNA"/>
</dbReference>
<organism evidence="1 2">
    <name type="scientific">Ophiocordyceps unilateralis</name>
    <name type="common">Zombie-ant fungus</name>
    <name type="synonym">Torrubia unilateralis</name>
    <dbReference type="NCBI Taxonomy" id="268505"/>
    <lineage>
        <taxon>Eukaryota</taxon>
        <taxon>Fungi</taxon>
        <taxon>Dikarya</taxon>
        <taxon>Ascomycota</taxon>
        <taxon>Pezizomycotina</taxon>
        <taxon>Sordariomycetes</taxon>
        <taxon>Hypocreomycetidae</taxon>
        <taxon>Hypocreales</taxon>
        <taxon>Ophiocordycipitaceae</taxon>
        <taxon>Ophiocordyceps</taxon>
    </lineage>
</organism>
<evidence type="ECO:0000313" key="2">
    <source>
        <dbReference type="Proteomes" id="UP000037136"/>
    </source>
</evidence>
<protein>
    <submittedName>
        <fullName evidence="1">Uncharacterized protein</fullName>
    </submittedName>
</protein>
<sequence>MRARCSAAQPGSAGGSRLQPVVVGRQISLVRRDAAGTRLGKLAFPTARATHYSHSTTRPPAIHGRRTFPDGRPARFIPSPVDGDVPMYMPTSPPHCTLTVPGTCKLEAVGRSAATGLVGSLMMDA</sequence>